<dbReference type="FunFam" id="3.40.50.2000:FF:000050">
    <property type="entry name" value="UDP-glucuronosyltransferase"/>
    <property type="match status" value="1"/>
</dbReference>
<dbReference type="PANTHER" id="PTHR48043:SF114">
    <property type="entry name" value="IP04436P-RELATED"/>
    <property type="match status" value="1"/>
</dbReference>
<comment type="caution">
    <text evidence="4">The sequence shown here is derived from an EMBL/GenBank/DDBJ whole genome shotgun (WGS) entry which is preliminary data.</text>
</comment>
<dbReference type="OrthoDB" id="5835829at2759"/>
<evidence type="ECO:0000313" key="4">
    <source>
        <dbReference type="EMBL" id="CAG4945796.1"/>
    </source>
</evidence>
<name>A0A8S3W8B0_PARAO</name>
<evidence type="ECO:0000256" key="1">
    <source>
        <dbReference type="ARBA" id="ARBA00009995"/>
    </source>
</evidence>
<proteinExistence type="inferred from homology"/>
<sequence length="542" mass="60799">MHRFFAELEPSLSVTEQNLVDRVRYILRSNIFGDAELERLRREAVPSSDGNAMAGNAAPLIAHQTAYVDAAVDIPVVVDSDGDGIVSHYRTSENEEHIGRVDAGNAQYTSRKSIATSPHTPKQAKSCELLTQFWRPIWKPAGTFARWTHYFLVLSLCLPLWVTGALAKKGHNITVISYFPQNQPIKNYHDISLAEKLTVFEGVFPEENSFLTILKVTSSLVQFGTKDCKTLLEDKNVQNLWKTKSKFDVVVTEQFNSDCSLGLAHILNAPVVGLTTHSLMPWHFSRFGVPFNPSYVSFMYSNGGTKPTLYQKVESFIIDTYLRLIYKYLGQRVDQSTLAQYFDDIPPLEELGHNIKFQLLYTNFVHVGSNIFPQNVIEVGGYHVANPKQLPEDLRKFIETSQHGVIYISFGSLIRTAAMPRDKLETILSTLSELPQRVIWKWEEDSLPGNLKKIYISNWLPQNDILGHPNVVAFYSHCGLLGTTEALYHGVPVLGMPLFGDQPSNAAAIEESGLGVQIELKELTKENLLKKVQDDSKSPVSG</sequence>
<accession>A0A8S3W8B0</accession>
<keyword evidence="3" id="KW-0808">Transferase</keyword>
<dbReference type="Proteomes" id="UP000691718">
    <property type="component" value="Unassembled WGS sequence"/>
</dbReference>
<evidence type="ECO:0000256" key="3">
    <source>
        <dbReference type="ARBA" id="ARBA00022679"/>
    </source>
</evidence>
<keyword evidence="5" id="KW-1185">Reference proteome</keyword>
<gene>
    <name evidence="4" type="ORF">PAPOLLO_LOCUS3169</name>
</gene>
<organism evidence="4 5">
    <name type="scientific">Parnassius apollo</name>
    <name type="common">Apollo butterfly</name>
    <name type="synonym">Papilio apollo</name>
    <dbReference type="NCBI Taxonomy" id="110799"/>
    <lineage>
        <taxon>Eukaryota</taxon>
        <taxon>Metazoa</taxon>
        <taxon>Ecdysozoa</taxon>
        <taxon>Arthropoda</taxon>
        <taxon>Hexapoda</taxon>
        <taxon>Insecta</taxon>
        <taxon>Pterygota</taxon>
        <taxon>Neoptera</taxon>
        <taxon>Endopterygota</taxon>
        <taxon>Lepidoptera</taxon>
        <taxon>Glossata</taxon>
        <taxon>Ditrysia</taxon>
        <taxon>Papilionoidea</taxon>
        <taxon>Papilionidae</taxon>
        <taxon>Parnassiinae</taxon>
        <taxon>Parnassini</taxon>
        <taxon>Parnassius</taxon>
        <taxon>Parnassius</taxon>
    </lineage>
</organism>
<dbReference type="Pfam" id="PF00201">
    <property type="entry name" value="UDPGT"/>
    <property type="match status" value="1"/>
</dbReference>
<dbReference type="GO" id="GO:0008194">
    <property type="term" value="F:UDP-glycosyltransferase activity"/>
    <property type="evidence" value="ECO:0007669"/>
    <property type="project" value="InterPro"/>
</dbReference>
<protein>
    <submittedName>
        <fullName evidence="4">(apollo) hypothetical protein</fullName>
    </submittedName>
</protein>
<evidence type="ECO:0000256" key="2">
    <source>
        <dbReference type="ARBA" id="ARBA00022676"/>
    </source>
</evidence>
<dbReference type="InterPro" id="IPR050271">
    <property type="entry name" value="UDP-glycosyltransferase"/>
</dbReference>
<dbReference type="PANTHER" id="PTHR48043">
    <property type="entry name" value="EG:EG0003.4 PROTEIN-RELATED"/>
    <property type="match status" value="1"/>
</dbReference>
<evidence type="ECO:0000313" key="5">
    <source>
        <dbReference type="Proteomes" id="UP000691718"/>
    </source>
</evidence>
<reference evidence="4" key="1">
    <citation type="submission" date="2021-04" db="EMBL/GenBank/DDBJ databases">
        <authorList>
            <person name="Tunstrom K."/>
        </authorList>
    </citation>
    <scope>NUCLEOTIDE SEQUENCE</scope>
</reference>
<dbReference type="EMBL" id="CAJQZP010000209">
    <property type="protein sequence ID" value="CAG4945796.1"/>
    <property type="molecule type" value="Genomic_DNA"/>
</dbReference>
<comment type="similarity">
    <text evidence="1">Belongs to the UDP-glycosyltransferase family.</text>
</comment>
<dbReference type="AlphaFoldDB" id="A0A8S3W8B0"/>
<dbReference type="InterPro" id="IPR002213">
    <property type="entry name" value="UDP_glucos_trans"/>
</dbReference>
<dbReference type="CDD" id="cd03784">
    <property type="entry name" value="GT1_Gtf-like"/>
    <property type="match status" value="1"/>
</dbReference>
<keyword evidence="2" id="KW-0328">Glycosyltransferase</keyword>